<keyword evidence="1" id="KW-0812">Transmembrane</keyword>
<feature type="transmembrane region" description="Helical" evidence="1">
    <location>
        <begin position="7"/>
        <end position="24"/>
    </location>
</feature>
<evidence type="ECO:0000313" key="3">
    <source>
        <dbReference type="Proteomes" id="UP000028713"/>
    </source>
</evidence>
<feature type="transmembrane region" description="Helical" evidence="1">
    <location>
        <begin position="255"/>
        <end position="272"/>
    </location>
</feature>
<keyword evidence="3" id="KW-1185">Reference proteome</keyword>
<dbReference type="EMBL" id="JPRP01000002">
    <property type="protein sequence ID" value="KFE98799.1"/>
    <property type="molecule type" value="Genomic_DNA"/>
</dbReference>
<dbReference type="RefSeq" id="WP_034678081.1">
    <property type="nucleotide sequence ID" value="NZ_FPAP01000002.1"/>
</dbReference>
<accession>A0A085Z2Y6</accession>
<keyword evidence="1" id="KW-0472">Membrane</keyword>
<evidence type="ECO:0000256" key="1">
    <source>
        <dbReference type="SAM" id="Phobius"/>
    </source>
</evidence>
<evidence type="ECO:0000313" key="2">
    <source>
        <dbReference type="EMBL" id="KFE98799.1"/>
    </source>
</evidence>
<keyword evidence="1" id="KW-1133">Transmembrane helix</keyword>
<name>A0A085Z2Y6_9FLAO</name>
<gene>
    <name evidence="2" type="ORF">IX39_15395</name>
</gene>
<comment type="caution">
    <text evidence="2">The sequence shown here is derived from an EMBL/GenBank/DDBJ whole genome shotgun (WGS) entry which is preliminary data.</text>
</comment>
<protein>
    <recommendedName>
        <fullName evidence="4">DUF4350 domain-containing protein</fullName>
    </recommendedName>
</protein>
<dbReference type="eggNOG" id="ENOG502Z8TX">
    <property type="taxonomic scope" value="Bacteria"/>
</dbReference>
<dbReference type="STRING" id="236814.IX39_15395"/>
<proteinExistence type="predicted"/>
<organism evidence="2 3">
    <name type="scientific">Chryseobacterium formosense</name>
    <dbReference type="NCBI Taxonomy" id="236814"/>
    <lineage>
        <taxon>Bacteria</taxon>
        <taxon>Pseudomonadati</taxon>
        <taxon>Bacteroidota</taxon>
        <taxon>Flavobacteriia</taxon>
        <taxon>Flavobacteriales</taxon>
        <taxon>Weeksellaceae</taxon>
        <taxon>Chryseobacterium group</taxon>
        <taxon>Chryseobacterium</taxon>
    </lineage>
</organism>
<reference evidence="2 3" key="1">
    <citation type="submission" date="2014-07" db="EMBL/GenBank/DDBJ databases">
        <title>Genome of Chryseobacterium formosense LMG 24722.</title>
        <authorList>
            <person name="Pipes S.E."/>
            <person name="Stropko S.J."/>
            <person name="Newman J.D."/>
        </authorList>
    </citation>
    <scope>NUCLEOTIDE SEQUENCE [LARGE SCALE GENOMIC DNA]</scope>
    <source>
        <strain evidence="2 3">LMG 24722</strain>
    </source>
</reference>
<evidence type="ECO:0008006" key="4">
    <source>
        <dbReference type="Google" id="ProtNLM"/>
    </source>
</evidence>
<dbReference type="OrthoDB" id="1111222at2"/>
<dbReference type="Proteomes" id="UP000028713">
    <property type="component" value="Unassembled WGS sequence"/>
</dbReference>
<sequence>MNKTFKIYAVIFIIIMVILALFEVNKKEVTDWRKNFDVNQKSPFGLFVFNKEVKDLFKNKLSKIDVAPYDYYTEKSRKPHNILVIESEIDPESWKKILNEVSKGSDAMIIATRLPKNVSDSIGFYGSKISYEDQNVLKLTDKKYQNDFIKLDKFPSGRGFSYIKPNVQVLGKTVEENNEDQANFIKAPFGKGNVYVHCEPLFLTNYYLLKSGNVRYAQSVFSYLEDKETLWFVESNTRESSFLLRFILSNPPLKYAWWVFLGGMVLFIFFNIKRKQRIVPIIEPLKNTSADFVKSIGNLYLQEGDFHDMMAKKAQYFLNKVRIDLLIDTQNLDDEFAKKLQLKTGKPAEMITEAIDLIKRAQDPYASVMKEDLARINKLLDDILK</sequence>
<dbReference type="AlphaFoldDB" id="A0A085Z2Y6"/>